<dbReference type="CDD" id="cd15831">
    <property type="entry name" value="BTAD"/>
    <property type="match status" value="1"/>
</dbReference>
<dbReference type="InterPro" id="IPR016032">
    <property type="entry name" value="Sig_transdc_resp-reg_C-effctor"/>
</dbReference>
<dbReference type="Pfam" id="PF03704">
    <property type="entry name" value="BTAD"/>
    <property type="match status" value="1"/>
</dbReference>
<proteinExistence type="inferred from homology"/>
<keyword evidence="2" id="KW-0805">Transcription regulation</keyword>
<dbReference type="InterPro" id="IPR005158">
    <property type="entry name" value="BTAD"/>
</dbReference>
<comment type="similarity">
    <text evidence="1">Belongs to the AfsR/DnrI/RedD regulatory family.</text>
</comment>
<dbReference type="SUPFAM" id="SSF52540">
    <property type="entry name" value="P-loop containing nucleoside triphosphate hydrolases"/>
    <property type="match status" value="1"/>
</dbReference>
<dbReference type="SUPFAM" id="SSF46894">
    <property type="entry name" value="C-terminal effector domain of the bipartite response regulators"/>
    <property type="match status" value="1"/>
</dbReference>
<evidence type="ECO:0000313" key="7">
    <source>
        <dbReference type="EMBL" id="MFC5753124.1"/>
    </source>
</evidence>
<reference evidence="8" key="1">
    <citation type="journal article" date="2019" name="Int. J. Syst. Evol. Microbiol.">
        <title>The Global Catalogue of Microorganisms (GCM) 10K type strain sequencing project: providing services to taxonomists for standard genome sequencing and annotation.</title>
        <authorList>
            <consortium name="The Broad Institute Genomics Platform"/>
            <consortium name="The Broad Institute Genome Sequencing Center for Infectious Disease"/>
            <person name="Wu L."/>
            <person name="Ma J."/>
        </authorList>
    </citation>
    <scope>NUCLEOTIDE SEQUENCE [LARGE SCALE GENOMIC DNA]</scope>
    <source>
        <strain evidence="8">KCTC 42087</strain>
    </source>
</reference>
<dbReference type="EMBL" id="JBHSON010000104">
    <property type="protein sequence ID" value="MFC5753124.1"/>
    <property type="molecule type" value="Genomic_DNA"/>
</dbReference>
<dbReference type="SMART" id="SM00862">
    <property type="entry name" value="Trans_reg_C"/>
    <property type="match status" value="1"/>
</dbReference>
<evidence type="ECO:0000256" key="1">
    <source>
        <dbReference type="ARBA" id="ARBA00005820"/>
    </source>
</evidence>
<keyword evidence="4" id="KW-0804">Transcription</keyword>
<evidence type="ECO:0000256" key="5">
    <source>
        <dbReference type="PROSITE-ProRule" id="PRU01091"/>
    </source>
</evidence>
<evidence type="ECO:0000256" key="4">
    <source>
        <dbReference type="ARBA" id="ARBA00023163"/>
    </source>
</evidence>
<dbReference type="InterPro" id="IPR036388">
    <property type="entry name" value="WH-like_DNA-bd_sf"/>
</dbReference>
<dbReference type="PRINTS" id="PR00364">
    <property type="entry name" value="DISEASERSIST"/>
</dbReference>
<evidence type="ECO:0000313" key="8">
    <source>
        <dbReference type="Proteomes" id="UP001596074"/>
    </source>
</evidence>
<dbReference type="Pfam" id="PF00486">
    <property type="entry name" value="Trans_reg_C"/>
    <property type="match status" value="1"/>
</dbReference>
<dbReference type="RefSeq" id="WP_378289819.1">
    <property type="nucleotide sequence ID" value="NZ_JBHSON010000104.1"/>
</dbReference>
<dbReference type="InterPro" id="IPR027417">
    <property type="entry name" value="P-loop_NTPase"/>
</dbReference>
<evidence type="ECO:0000256" key="2">
    <source>
        <dbReference type="ARBA" id="ARBA00023015"/>
    </source>
</evidence>
<evidence type="ECO:0000256" key="3">
    <source>
        <dbReference type="ARBA" id="ARBA00023125"/>
    </source>
</evidence>
<dbReference type="InterPro" id="IPR001867">
    <property type="entry name" value="OmpR/PhoB-type_DNA-bd"/>
</dbReference>
<organism evidence="7 8">
    <name type="scientific">Actinomadura rugatobispora</name>
    <dbReference type="NCBI Taxonomy" id="1994"/>
    <lineage>
        <taxon>Bacteria</taxon>
        <taxon>Bacillati</taxon>
        <taxon>Actinomycetota</taxon>
        <taxon>Actinomycetes</taxon>
        <taxon>Streptosporangiales</taxon>
        <taxon>Thermomonosporaceae</taxon>
        <taxon>Actinomadura</taxon>
    </lineage>
</organism>
<evidence type="ECO:0000259" key="6">
    <source>
        <dbReference type="PROSITE" id="PS51755"/>
    </source>
</evidence>
<dbReference type="PROSITE" id="PS51755">
    <property type="entry name" value="OMPR_PHOB"/>
    <property type="match status" value="1"/>
</dbReference>
<comment type="caution">
    <text evidence="7">The sequence shown here is derived from an EMBL/GenBank/DDBJ whole genome shotgun (WGS) entry which is preliminary data.</text>
</comment>
<dbReference type="SMART" id="SM01043">
    <property type="entry name" value="BTAD"/>
    <property type="match status" value="1"/>
</dbReference>
<feature type="domain" description="OmpR/PhoB-type" evidence="6">
    <location>
        <begin position="1"/>
        <end position="93"/>
    </location>
</feature>
<dbReference type="PANTHER" id="PTHR35807">
    <property type="entry name" value="TRANSCRIPTIONAL REGULATOR REDD-RELATED"/>
    <property type="match status" value="1"/>
</dbReference>
<dbReference type="SUPFAM" id="SSF48452">
    <property type="entry name" value="TPR-like"/>
    <property type="match status" value="1"/>
</dbReference>
<keyword evidence="8" id="KW-1185">Reference proteome</keyword>
<dbReference type="Gene3D" id="1.10.10.10">
    <property type="entry name" value="Winged helix-like DNA-binding domain superfamily/Winged helix DNA-binding domain"/>
    <property type="match status" value="1"/>
</dbReference>
<protein>
    <submittedName>
        <fullName evidence="7">BTAD domain-containing putative transcriptional regulator</fullName>
    </submittedName>
</protein>
<dbReference type="Gene3D" id="1.25.40.10">
    <property type="entry name" value="Tetratricopeptide repeat domain"/>
    <property type="match status" value="1"/>
</dbReference>
<dbReference type="InterPro" id="IPR051677">
    <property type="entry name" value="AfsR-DnrI-RedD_regulator"/>
</dbReference>
<name>A0ABW1AF27_9ACTN</name>
<dbReference type="Proteomes" id="UP001596074">
    <property type="component" value="Unassembled WGS sequence"/>
</dbReference>
<dbReference type="PANTHER" id="PTHR35807:SF1">
    <property type="entry name" value="TRANSCRIPTIONAL REGULATOR REDD"/>
    <property type="match status" value="1"/>
</dbReference>
<keyword evidence="3 5" id="KW-0238">DNA-binding</keyword>
<accession>A0ABW1AF27</accession>
<gene>
    <name evidence="7" type="ORF">ACFPZN_46560</name>
</gene>
<dbReference type="Gene3D" id="3.40.50.300">
    <property type="entry name" value="P-loop containing nucleotide triphosphate hydrolases"/>
    <property type="match status" value="1"/>
</dbReference>
<sequence length="591" mass="63509">MEFQLLGPFSMRAGGRVVDVTSPKHRVLLVTLLLEAGSTVSVETLAKAVWNDAVPGNPRRALQLHITRLRKALAGWSAGEIITTCRDGYRIEAEPDQVDLTRFRRFLRRAEEAARRDDLDGEAAALQQALALWRGDPLAGIRSETLQREVAPWLAEQRLQAAERYLRVELRRGRHAETIAALVELTSKHPLRERSWALLIQALRDSGRRTDALDAFHTIRRNLVEELGIDPGQDLLDLHRQVLVGASRPGTGGPEPAVPIPRQLPPGVPAFAGRLRELAALDALAAGHPAGAIGVITGTAGVGKTALAVHWARRVADRFPDGQLWIDLRGHGPGTAVPPERALRRFLRALGVTDTDVPVGLDDQAGLYRSLMDGRRMLIVLDNACEAGQVRPLLPGAPGNLVLVTSRNRHSGLVAVEGARPLALDLLTPAEAHQMVAARLGADLVRAEPAAVKAIIDLCAGLPLALSIVAARAAARPGFGLPALAAGLTSVPARLDAFAGTDDATELRTVFSWSYRALSEDAARLFRLLGLQPGPDVTASAAARLAGVAVPRAGRLLHELSDAHLLTEHKPGRYTFHDLLRAYAAELAQAP</sequence>
<dbReference type="InterPro" id="IPR011990">
    <property type="entry name" value="TPR-like_helical_dom_sf"/>
</dbReference>
<feature type="DNA-binding region" description="OmpR/PhoB-type" evidence="5">
    <location>
        <begin position="1"/>
        <end position="93"/>
    </location>
</feature>